<dbReference type="GO" id="GO:0005886">
    <property type="term" value="C:plasma membrane"/>
    <property type="evidence" value="ECO:0007669"/>
    <property type="project" value="TreeGrafter"/>
</dbReference>
<gene>
    <name evidence="2" type="primary">kbaZ</name>
    <name evidence="2" type="ORF">HALO32_03158</name>
</gene>
<dbReference type="GO" id="GO:2001059">
    <property type="term" value="P:D-tagatose 6-phosphate catabolic process"/>
    <property type="evidence" value="ECO:0007669"/>
    <property type="project" value="UniProtKB-UniPathway"/>
</dbReference>
<proteinExistence type="predicted"/>
<organism evidence="2 3">
    <name type="scientific">Halomonas lysinitropha</name>
    <dbReference type="NCBI Taxonomy" id="2607506"/>
    <lineage>
        <taxon>Bacteria</taxon>
        <taxon>Pseudomonadati</taxon>
        <taxon>Pseudomonadota</taxon>
        <taxon>Gammaproteobacteria</taxon>
        <taxon>Oceanospirillales</taxon>
        <taxon>Halomonadaceae</taxon>
        <taxon>Halomonas</taxon>
    </lineage>
</organism>
<dbReference type="InterPro" id="IPR012062">
    <property type="entry name" value="GatZ/KbaZ-like"/>
</dbReference>
<dbReference type="Proteomes" id="UP000326725">
    <property type="component" value="Unassembled WGS sequence"/>
</dbReference>
<evidence type="ECO:0000256" key="1">
    <source>
        <dbReference type="ARBA" id="ARBA00005191"/>
    </source>
</evidence>
<dbReference type="SUPFAM" id="SSF51569">
    <property type="entry name" value="Aldolase"/>
    <property type="match status" value="1"/>
</dbReference>
<evidence type="ECO:0000313" key="2">
    <source>
        <dbReference type="EMBL" id="VVZ97042.1"/>
    </source>
</evidence>
<dbReference type="Gene3D" id="3.20.20.70">
    <property type="entry name" value="Aldolase class I"/>
    <property type="match status" value="1"/>
</dbReference>
<protein>
    <submittedName>
        <fullName evidence="2">D-tagatose-1,6-bisphosphate aldolase subunit KbaZ</fullName>
    </submittedName>
</protein>
<dbReference type="NCBIfam" id="TIGR02810">
    <property type="entry name" value="agaZ_gatZ"/>
    <property type="match status" value="1"/>
</dbReference>
<dbReference type="EMBL" id="CABVOU010000044">
    <property type="protein sequence ID" value="VVZ97042.1"/>
    <property type="molecule type" value="Genomic_DNA"/>
</dbReference>
<dbReference type="AlphaFoldDB" id="A0A5K1IBM7"/>
<accession>A0A5K1IBM7</accession>
<sequence length="439" mass="47607">MTHPLDEIVAANRRGEQEGITSVCSAHPLVLEAACQRALADGTPLLVEATCNQVNQEGGYTGMTPADFRDAVGTIAVRVGLPETRVILGGDHLGPSPWQALPADEAMVRAEAMVAAYAAAGFVKLHLDASMPCADDPQALDDATVARRAARLAAAAERAAGEGQGWLRYVVGTEVPVPGGAQEHLDTLTVTDTADLESTLRTHREVFVEAGLEEAWGRVRAVVVQPGVEFGHTEVVDFAPESAHDLSRAIHAWPDLVFEAHSTDYQTPRAYHQLVAGHFAILKVGPALTFTLREALFALDRIAEEAPGVHWPISLRETLEVEMLAEPRYWQAYYAGDPDEQRFARAYSLSDRCRYYWSRPRVAEAVEGLFAALAAAPMPPTLISQYLPVQYAAIRRGELEATPRALVRHRIDETLAAYAAACCPGIGRSQTNDSRVTTD</sequence>
<dbReference type="GO" id="GO:0005975">
    <property type="term" value="P:carbohydrate metabolic process"/>
    <property type="evidence" value="ECO:0007669"/>
    <property type="project" value="InterPro"/>
</dbReference>
<keyword evidence="3" id="KW-1185">Reference proteome</keyword>
<dbReference type="PANTHER" id="PTHR32502">
    <property type="entry name" value="N-ACETYLGALACTOSAMINE PERMEASE II COMPONENT-RELATED"/>
    <property type="match status" value="1"/>
</dbReference>
<dbReference type="Gene3D" id="1.10.400.20">
    <property type="entry name" value="putative tagatose 6-phosphate kinase domain like"/>
    <property type="match status" value="1"/>
</dbReference>
<comment type="pathway">
    <text evidence="1">Carbohydrate metabolism; D-tagatose 6-phosphate degradation; D-glyceraldehyde 3-phosphate and glycerone phosphate from D-tagatose 6-phosphate: step 2/2.</text>
</comment>
<dbReference type="InterPro" id="IPR013785">
    <property type="entry name" value="Aldolase_TIM"/>
</dbReference>
<evidence type="ECO:0000313" key="3">
    <source>
        <dbReference type="Proteomes" id="UP000326725"/>
    </source>
</evidence>
<dbReference type="UniPathway" id="UPA00704">
    <property type="reaction ID" value="UER00716"/>
</dbReference>
<dbReference type="PANTHER" id="PTHR32502:SF2">
    <property type="entry name" value="D-TAGATOSE-1,6-BISPHOSPHATE ALDOLASE SUBUNIT KBAZ"/>
    <property type="match status" value="1"/>
</dbReference>
<dbReference type="Pfam" id="PF08013">
    <property type="entry name" value="GatZ_KbaZ-like"/>
    <property type="match status" value="1"/>
</dbReference>
<dbReference type="GO" id="GO:0009401">
    <property type="term" value="P:phosphoenolpyruvate-dependent sugar phosphotransferase system"/>
    <property type="evidence" value="ECO:0007669"/>
    <property type="project" value="TreeGrafter"/>
</dbReference>
<dbReference type="InterPro" id="IPR050303">
    <property type="entry name" value="GatZ_KbaZ_carbometab"/>
</dbReference>
<reference evidence="2 3" key="1">
    <citation type="submission" date="2019-09" db="EMBL/GenBank/DDBJ databases">
        <authorList>
            <person name="Criscuolo A."/>
        </authorList>
    </citation>
    <scope>NUCLEOTIDE SEQUENCE [LARGE SCALE GENOMIC DNA]</scope>
    <source>
        <strain evidence="3">3(2)</strain>
    </source>
</reference>
<dbReference type="RefSeq" id="WP_151444853.1">
    <property type="nucleotide sequence ID" value="NZ_CABVOU010000044.1"/>
</dbReference>
<dbReference type="PIRSF" id="PIRSF009264">
    <property type="entry name" value="TagBP_ald_AgaZ"/>
    <property type="match status" value="1"/>
</dbReference>
<name>A0A5K1IBM7_9GAMM</name>